<sequence length="392" mass="42291">MLAVHHLLMLASLATSGLANPLAPRDTATQFTACTNPIQVANSSVQVGANTVTLTTLACTAQLQSAGLGGILCPIFGLFCPIPHPKPKPKPKPTTVTVTKTKTDTKTKTRTTTDCKTTTVTASGTTQTLTITSTGTVTDTVTETDTQTSTITDTVTDSVTDTVTDTDTVTATSTLTLSPSPSPTPKDVCGIPCNTTCSEVGQLPPTTEDCQVIKDSIAIFQGNSAPTFTVDPLHITQLTFGTCRFFFENLGTVPLEYCWQDLANTGSLAATQCFPPNSPFSTLATCEAADSTWEVGTARPLDHLPNRVFCRHHPRLRIVLDRLPLLFRTIPYPFVVYSVQMTLYEHHVPTTQVVADHELHRRLRRSLATRDVLELSTRRAAAPMQLFNPCLT</sequence>
<dbReference type="STRING" id="205917.A0A4Y9YIY8"/>
<protein>
    <submittedName>
        <fullName evidence="2">Uncharacterized protein</fullName>
    </submittedName>
</protein>
<evidence type="ECO:0000313" key="3">
    <source>
        <dbReference type="Proteomes" id="UP000298327"/>
    </source>
</evidence>
<reference evidence="2 3" key="1">
    <citation type="submission" date="2019-02" db="EMBL/GenBank/DDBJ databases">
        <title>Genome sequencing of the rare red list fungi Dentipellis fragilis.</title>
        <authorList>
            <person name="Buettner E."/>
            <person name="Kellner H."/>
        </authorList>
    </citation>
    <scope>NUCLEOTIDE SEQUENCE [LARGE SCALE GENOMIC DNA]</scope>
    <source>
        <strain evidence="2 3">DSM 105465</strain>
    </source>
</reference>
<proteinExistence type="predicted"/>
<organism evidence="2 3">
    <name type="scientific">Dentipellis fragilis</name>
    <dbReference type="NCBI Taxonomy" id="205917"/>
    <lineage>
        <taxon>Eukaryota</taxon>
        <taxon>Fungi</taxon>
        <taxon>Dikarya</taxon>
        <taxon>Basidiomycota</taxon>
        <taxon>Agaricomycotina</taxon>
        <taxon>Agaricomycetes</taxon>
        <taxon>Russulales</taxon>
        <taxon>Hericiaceae</taxon>
        <taxon>Dentipellis</taxon>
    </lineage>
</organism>
<feature type="chain" id="PRO_5021261620" evidence="1">
    <location>
        <begin position="20"/>
        <end position="392"/>
    </location>
</feature>
<keyword evidence="1" id="KW-0732">Signal</keyword>
<comment type="caution">
    <text evidence="2">The sequence shown here is derived from an EMBL/GenBank/DDBJ whole genome shotgun (WGS) entry which is preliminary data.</text>
</comment>
<feature type="signal peptide" evidence="1">
    <location>
        <begin position="1"/>
        <end position="19"/>
    </location>
</feature>
<evidence type="ECO:0000313" key="2">
    <source>
        <dbReference type="EMBL" id="TFY61567.1"/>
    </source>
</evidence>
<dbReference type="OrthoDB" id="3249523at2759"/>
<name>A0A4Y9YIY8_9AGAM</name>
<accession>A0A4Y9YIY8</accession>
<dbReference type="Proteomes" id="UP000298327">
    <property type="component" value="Unassembled WGS sequence"/>
</dbReference>
<gene>
    <name evidence="2" type="ORF">EVG20_g7000</name>
</gene>
<keyword evidence="3" id="KW-1185">Reference proteome</keyword>
<dbReference type="AlphaFoldDB" id="A0A4Y9YIY8"/>
<evidence type="ECO:0000256" key="1">
    <source>
        <dbReference type="SAM" id="SignalP"/>
    </source>
</evidence>
<dbReference type="EMBL" id="SEOQ01000503">
    <property type="protein sequence ID" value="TFY61567.1"/>
    <property type="molecule type" value="Genomic_DNA"/>
</dbReference>